<keyword evidence="5" id="KW-1185">Reference proteome</keyword>
<dbReference type="GO" id="GO:0000160">
    <property type="term" value="P:phosphorelay signal transduction system"/>
    <property type="evidence" value="ECO:0007669"/>
    <property type="project" value="InterPro"/>
</dbReference>
<dbReference type="PANTHER" id="PTHR44591:SF3">
    <property type="entry name" value="RESPONSE REGULATORY DOMAIN-CONTAINING PROTEIN"/>
    <property type="match status" value="1"/>
</dbReference>
<comment type="caution">
    <text evidence="4">The sequence shown here is derived from an EMBL/GenBank/DDBJ whole genome shotgun (WGS) entry which is preliminary data.</text>
</comment>
<dbReference type="InterPro" id="IPR011006">
    <property type="entry name" value="CheY-like_superfamily"/>
</dbReference>
<feature type="modified residue" description="4-aspartylphosphate" evidence="2">
    <location>
        <position position="190"/>
    </location>
</feature>
<dbReference type="Gene3D" id="3.40.50.2300">
    <property type="match status" value="1"/>
</dbReference>
<evidence type="ECO:0000256" key="2">
    <source>
        <dbReference type="PROSITE-ProRule" id="PRU00169"/>
    </source>
</evidence>
<gene>
    <name evidence="4" type="ORF">EZ216_03890</name>
</gene>
<sequence>MPGRITMTQNPQPVFSTADPIYSATAAGQQELRGRVTDLDGVALELLVRLDGTQAISTLKGAMAAAGAAAFESALATLVRRGLAAPKAADPMAISFDEQLLRLTPQLSRPGTVRSSADGFAVSLVRRRRQPPPARAGGLIAVVVEDDPVLSKFIECFLALDGFEVRLAADRAGIVAQMNRPERPDIVLLDGTLPDVDGFHVLRKLRAHPRLCNVPIVMLTGRSSREAVIDALSGGADGYVTKPFDAEDLTKAVRAACGLDAAVAQQPAAGNSRGEQRNDNWAMSTMGLRLAA</sequence>
<evidence type="ECO:0000256" key="1">
    <source>
        <dbReference type="ARBA" id="ARBA00022553"/>
    </source>
</evidence>
<organism evidence="4 5">
    <name type="scientific">Ramlibacter humi</name>
    <dbReference type="NCBI Taxonomy" id="2530451"/>
    <lineage>
        <taxon>Bacteria</taxon>
        <taxon>Pseudomonadati</taxon>
        <taxon>Pseudomonadota</taxon>
        <taxon>Betaproteobacteria</taxon>
        <taxon>Burkholderiales</taxon>
        <taxon>Comamonadaceae</taxon>
        <taxon>Ramlibacter</taxon>
    </lineage>
</organism>
<dbReference type="AlphaFoldDB" id="A0A4Z0CD05"/>
<dbReference type="PROSITE" id="PS50110">
    <property type="entry name" value="RESPONSE_REGULATORY"/>
    <property type="match status" value="1"/>
</dbReference>
<feature type="domain" description="Response regulatory" evidence="3">
    <location>
        <begin position="140"/>
        <end position="257"/>
    </location>
</feature>
<dbReference type="OrthoDB" id="8907582at2"/>
<dbReference type="EMBL" id="SMLK01000001">
    <property type="protein sequence ID" value="TFZ08310.1"/>
    <property type="molecule type" value="Genomic_DNA"/>
</dbReference>
<proteinExistence type="predicted"/>
<evidence type="ECO:0000313" key="5">
    <source>
        <dbReference type="Proteomes" id="UP000297839"/>
    </source>
</evidence>
<name>A0A4Z0CD05_9BURK</name>
<dbReference type="SUPFAM" id="SSF52172">
    <property type="entry name" value="CheY-like"/>
    <property type="match status" value="1"/>
</dbReference>
<protein>
    <submittedName>
        <fullName evidence="4">Response regulator</fullName>
    </submittedName>
</protein>
<dbReference type="CDD" id="cd17574">
    <property type="entry name" value="REC_OmpR"/>
    <property type="match status" value="1"/>
</dbReference>
<dbReference type="InterPro" id="IPR050595">
    <property type="entry name" value="Bact_response_regulator"/>
</dbReference>
<evidence type="ECO:0000313" key="4">
    <source>
        <dbReference type="EMBL" id="TFZ08310.1"/>
    </source>
</evidence>
<dbReference type="InterPro" id="IPR001789">
    <property type="entry name" value="Sig_transdc_resp-reg_receiver"/>
</dbReference>
<accession>A0A4Z0CD05</accession>
<dbReference type="PANTHER" id="PTHR44591">
    <property type="entry name" value="STRESS RESPONSE REGULATOR PROTEIN 1"/>
    <property type="match status" value="1"/>
</dbReference>
<reference evidence="4 5" key="1">
    <citation type="submission" date="2019-03" db="EMBL/GenBank/DDBJ databases">
        <title>Ramlibacter sp. 18x22-1, whole genome shotgun sequence.</title>
        <authorList>
            <person name="Zhang X."/>
            <person name="Feng G."/>
            <person name="Zhu H."/>
        </authorList>
    </citation>
    <scope>NUCLEOTIDE SEQUENCE [LARGE SCALE GENOMIC DNA]</scope>
    <source>
        <strain evidence="4 5">18x22-1</strain>
    </source>
</reference>
<dbReference type="Proteomes" id="UP000297839">
    <property type="component" value="Unassembled WGS sequence"/>
</dbReference>
<keyword evidence="1 2" id="KW-0597">Phosphoprotein</keyword>
<dbReference type="SMART" id="SM00448">
    <property type="entry name" value="REC"/>
    <property type="match status" value="1"/>
</dbReference>
<dbReference type="Pfam" id="PF00072">
    <property type="entry name" value="Response_reg"/>
    <property type="match status" value="1"/>
</dbReference>
<evidence type="ECO:0000259" key="3">
    <source>
        <dbReference type="PROSITE" id="PS50110"/>
    </source>
</evidence>